<keyword evidence="11" id="KW-1185">Reference proteome</keyword>
<dbReference type="GO" id="GO:0006298">
    <property type="term" value="P:mismatch repair"/>
    <property type="evidence" value="ECO:0007669"/>
    <property type="project" value="InterPro"/>
</dbReference>
<dbReference type="GO" id="GO:0140664">
    <property type="term" value="F:ATP-dependent DNA damage sensor activity"/>
    <property type="evidence" value="ECO:0007669"/>
    <property type="project" value="InterPro"/>
</dbReference>
<dbReference type="InterPro" id="IPR027417">
    <property type="entry name" value="P-loop_NTPase"/>
</dbReference>
<sequence>MTERDDRHYFRLLEYDAIIERVSDHAASPPGKERVASLRPSYDPEEVRRRLAATLEGMELLRWKDGVSLSGVRDIRPSLRRARIGGILEGRELIEIADTLAAGRKVCGQIADIEEEKAPLPHLRSLAARFEGLKSLEEQIRKCVDEQGTVVDRASSALTRIRRTIERVQEQVRNALEQILRNSHYQKMIQEPIITVRNDRYVIPVKQEYRSAFGGIIHDQSASGVTLFIEPEAVVQLNNRLRELQLEEEREVERILKELSAQVGSVVDALATNIEVLAEMDLILAKARFGRRIRGTVPAVGRDVPIRLKRARHPLIPPEEVVPIDVELGDPHRVMVITGPNTGGKTVTLKTVGLLALMAHAGLPIPAEDGSGFPLLSGVFADIGDEQSIEQSLSTFSSHLSHIVRILGKADGRSLVLLDELGAGTDPAEGAALAIGILEHLLERGCLVVATTHYSELKVFAHARSGVINASVEFDVETLRPTYRLLIGIPGKSNAFAIADRLGLPREIIDRAKAQLTSEENRLEEMIAALSADRRAAEEERKRAERLRKEAESLHAELKKKMEAWEETKGRLLESARREARSVVARAEREAEEVLRQLREWARRRPDQLKEHQLIEAKKRLEGAVPEMEIPARPAEGAGDPNRPLKPGDRVWVRTLNQKGEILEDLGGEEFQVQIGSLKMKVSRKDLAWIGSGKTEQGDFRRKTASFRRASEGVRPELDLRGKMVEEAVYAIDRYLDQAILAGYREVYLIHGKGTGALRTGVQQFLRNHPNVKRFRLGGHGEGGSGVTVVELQ</sequence>
<dbReference type="NCBIfam" id="TIGR01069">
    <property type="entry name" value="mutS2"/>
    <property type="match status" value="1"/>
</dbReference>
<dbReference type="GO" id="GO:0005524">
    <property type="term" value="F:ATP binding"/>
    <property type="evidence" value="ECO:0007669"/>
    <property type="project" value="UniProtKB-UniRule"/>
</dbReference>
<comment type="function">
    <text evidence="7">Endonuclease that is involved in the suppression of homologous recombination and thus may have a key role in the control of bacterial genetic diversity.</text>
</comment>
<dbReference type="InterPro" id="IPR046893">
    <property type="entry name" value="MSSS"/>
</dbReference>
<dbReference type="InterPro" id="IPR045076">
    <property type="entry name" value="MutS"/>
</dbReference>
<dbReference type="Gene3D" id="1.10.1420.10">
    <property type="match status" value="2"/>
</dbReference>
<dbReference type="SMART" id="SM00463">
    <property type="entry name" value="SMR"/>
    <property type="match status" value="1"/>
</dbReference>
<keyword evidence="7" id="KW-0540">Nuclease</keyword>
<evidence type="ECO:0000256" key="6">
    <source>
        <dbReference type="ARBA" id="ARBA00023125"/>
    </source>
</evidence>
<dbReference type="RefSeq" id="WP_245752101.1">
    <property type="nucleotide sequence ID" value="NZ_FOOK01000007.1"/>
</dbReference>
<dbReference type="SMART" id="SM00534">
    <property type="entry name" value="MUTSac"/>
    <property type="match status" value="1"/>
</dbReference>
<keyword evidence="7" id="KW-0255">Endonuclease</keyword>
<evidence type="ECO:0000256" key="1">
    <source>
        <dbReference type="ARBA" id="ARBA00022730"/>
    </source>
</evidence>
<name>A0A1I2M893_9BACL</name>
<dbReference type="GO" id="GO:0045910">
    <property type="term" value="P:negative regulation of DNA recombination"/>
    <property type="evidence" value="ECO:0007669"/>
    <property type="project" value="InterPro"/>
</dbReference>
<organism evidence="10 11">
    <name type="scientific">Planifilum fulgidum</name>
    <dbReference type="NCBI Taxonomy" id="201973"/>
    <lineage>
        <taxon>Bacteria</taxon>
        <taxon>Bacillati</taxon>
        <taxon>Bacillota</taxon>
        <taxon>Bacilli</taxon>
        <taxon>Bacillales</taxon>
        <taxon>Thermoactinomycetaceae</taxon>
        <taxon>Planifilum</taxon>
    </lineage>
</organism>
<dbReference type="Pfam" id="PF00488">
    <property type="entry name" value="MutS_V"/>
    <property type="match status" value="1"/>
</dbReference>
<keyword evidence="4 7" id="KW-0067">ATP-binding</keyword>
<dbReference type="SUPFAM" id="SSF48334">
    <property type="entry name" value="DNA repair protein MutS, domain III"/>
    <property type="match status" value="1"/>
</dbReference>
<keyword evidence="3 7" id="KW-0378">Hydrolase</keyword>
<evidence type="ECO:0000256" key="5">
    <source>
        <dbReference type="ARBA" id="ARBA00022884"/>
    </source>
</evidence>
<keyword evidence="2 7" id="KW-0547">Nucleotide-binding</keyword>
<dbReference type="InterPro" id="IPR036187">
    <property type="entry name" value="DNA_mismatch_repair_MutS_sf"/>
</dbReference>
<feature type="binding site" evidence="7">
    <location>
        <begin position="339"/>
        <end position="346"/>
    </location>
    <ligand>
        <name>ATP</name>
        <dbReference type="ChEBI" id="CHEBI:30616"/>
    </ligand>
</feature>
<dbReference type="FunFam" id="3.40.50.300:FF:000830">
    <property type="entry name" value="Endonuclease MutS2"/>
    <property type="match status" value="1"/>
</dbReference>
<evidence type="ECO:0000313" key="11">
    <source>
        <dbReference type="Proteomes" id="UP000198661"/>
    </source>
</evidence>
<keyword evidence="6 7" id="KW-0238">DNA-binding</keyword>
<comment type="subunit">
    <text evidence="7">Homodimer. Binds to stalled ribosomes, contacting rRNA.</text>
</comment>
<dbReference type="SUPFAM" id="SSF160443">
    <property type="entry name" value="SMR domain-like"/>
    <property type="match status" value="1"/>
</dbReference>
<dbReference type="EMBL" id="FOOK01000007">
    <property type="protein sequence ID" value="SFF87682.1"/>
    <property type="molecule type" value="Genomic_DNA"/>
</dbReference>
<dbReference type="GO" id="GO:0016887">
    <property type="term" value="F:ATP hydrolysis activity"/>
    <property type="evidence" value="ECO:0007669"/>
    <property type="project" value="InterPro"/>
</dbReference>
<feature type="coiled-coil region" evidence="8">
    <location>
        <begin position="151"/>
        <end position="178"/>
    </location>
</feature>
<dbReference type="PANTHER" id="PTHR48466">
    <property type="entry name" value="OS10G0509000 PROTEIN-RELATED"/>
    <property type="match status" value="1"/>
</dbReference>
<evidence type="ECO:0000256" key="4">
    <source>
        <dbReference type="ARBA" id="ARBA00022840"/>
    </source>
</evidence>
<dbReference type="Gene3D" id="3.40.50.300">
    <property type="entry name" value="P-loop containing nucleotide triphosphate hydrolases"/>
    <property type="match status" value="1"/>
</dbReference>
<dbReference type="SUPFAM" id="SSF52540">
    <property type="entry name" value="P-loop containing nucleoside triphosphate hydrolases"/>
    <property type="match status" value="1"/>
</dbReference>
<feature type="coiled-coil region" evidence="8">
    <location>
        <begin position="234"/>
        <end position="262"/>
    </location>
</feature>
<dbReference type="STRING" id="201973.SAMN04488025_10773"/>
<dbReference type="CDD" id="cd03280">
    <property type="entry name" value="ABC_MutS2"/>
    <property type="match status" value="1"/>
</dbReference>
<reference evidence="10 11" key="1">
    <citation type="submission" date="2016-10" db="EMBL/GenBank/DDBJ databases">
        <authorList>
            <person name="de Groot N.N."/>
        </authorList>
    </citation>
    <scope>NUCLEOTIDE SEQUENCE [LARGE SCALE GENOMIC DNA]</scope>
    <source>
        <strain evidence="10 11">DSM 44945</strain>
    </source>
</reference>
<dbReference type="SMART" id="SM00533">
    <property type="entry name" value="MUTSd"/>
    <property type="match status" value="1"/>
</dbReference>
<evidence type="ECO:0000256" key="8">
    <source>
        <dbReference type="SAM" id="Coils"/>
    </source>
</evidence>
<dbReference type="Proteomes" id="UP000198661">
    <property type="component" value="Unassembled WGS sequence"/>
</dbReference>
<dbReference type="InterPro" id="IPR000432">
    <property type="entry name" value="DNA_mismatch_repair_MutS_C"/>
</dbReference>
<evidence type="ECO:0000256" key="2">
    <source>
        <dbReference type="ARBA" id="ARBA00022741"/>
    </source>
</evidence>
<dbReference type="PIRSF" id="PIRSF005814">
    <property type="entry name" value="MutS_YshD"/>
    <property type="match status" value="1"/>
</dbReference>
<comment type="function">
    <text evidence="7">Acts as a ribosome collision sensor, splitting the ribosome into its 2 subunits. Detects stalled/collided 70S ribosomes which it binds and splits by an ATP-hydrolysis driven conformational change. Acts upstream of the ribosome quality control system (RQC), a ribosome-associated complex that mediates the extraction of incompletely synthesized nascent chains from stalled ribosomes and their subsequent degradation. Probably generates substrates for RQC.</text>
</comment>
<accession>A0A1I2M893</accession>
<proteinExistence type="inferred from homology"/>
<dbReference type="GO" id="GO:0072344">
    <property type="term" value="P:rescue of stalled ribosome"/>
    <property type="evidence" value="ECO:0007669"/>
    <property type="project" value="UniProtKB-UniRule"/>
</dbReference>
<keyword evidence="1 7" id="KW-0699">rRNA-binding</keyword>
<dbReference type="PROSITE" id="PS50828">
    <property type="entry name" value="SMR"/>
    <property type="match status" value="1"/>
</dbReference>
<dbReference type="AlphaFoldDB" id="A0A1I2M893"/>
<dbReference type="InterPro" id="IPR002625">
    <property type="entry name" value="Smr_dom"/>
</dbReference>
<dbReference type="InterPro" id="IPR036063">
    <property type="entry name" value="Smr_dom_sf"/>
</dbReference>
<evidence type="ECO:0000256" key="3">
    <source>
        <dbReference type="ARBA" id="ARBA00022801"/>
    </source>
</evidence>
<dbReference type="PROSITE" id="PS00486">
    <property type="entry name" value="DNA_MISMATCH_REPAIR_2"/>
    <property type="match status" value="1"/>
</dbReference>
<keyword evidence="8" id="KW-0175">Coiled coil</keyword>
<evidence type="ECO:0000259" key="9">
    <source>
        <dbReference type="PROSITE" id="PS50828"/>
    </source>
</evidence>
<feature type="domain" description="Smr" evidence="9">
    <location>
        <begin position="718"/>
        <end position="793"/>
    </location>
</feature>
<protein>
    <recommendedName>
        <fullName evidence="7">Endonuclease MutS2</fullName>
        <ecNumber evidence="7">3.1.-.-</ecNumber>
    </recommendedName>
    <alternativeName>
        <fullName evidence="7">Ribosome-associated protein quality control-upstream factor</fullName>
        <shortName evidence="7">RQC-upstream factor</shortName>
        <shortName evidence="7">RqcU</shortName>
        <ecNumber evidence="7">3.6.4.-</ecNumber>
    </alternativeName>
</protein>
<dbReference type="EC" id="3.6.4.-" evidence="7"/>
<dbReference type="Pfam" id="PF01713">
    <property type="entry name" value="Smr"/>
    <property type="match status" value="1"/>
</dbReference>
<evidence type="ECO:0000313" key="10">
    <source>
        <dbReference type="EMBL" id="SFF87682.1"/>
    </source>
</evidence>
<dbReference type="GO" id="GO:0030983">
    <property type="term" value="F:mismatched DNA binding"/>
    <property type="evidence" value="ECO:0007669"/>
    <property type="project" value="InterPro"/>
</dbReference>
<comment type="similarity">
    <text evidence="7">Belongs to the DNA mismatch repair MutS family. MutS2 subfamily.</text>
</comment>
<gene>
    <name evidence="7" type="primary">mutS2</name>
    <name evidence="7" type="synonym">rqcU</name>
    <name evidence="10" type="ORF">SAMN04488025_10773</name>
</gene>
<dbReference type="Gene3D" id="3.30.1370.110">
    <property type="match status" value="1"/>
</dbReference>
<dbReference type="InterPro" id="IPR007696">
    <property type="entry name" value="DNA_mismatch_repair_MutS_core"/>
</dbReference>
<dbReference type="GO" id="GO:0043023">
    <property type="term" value="F:ribosomal large subunit binding"/>
    <property type="evidence" value="ECO:0007669"/>
    <property type="project" value="UniProtKB-UniRule"/>
</dbReference>
<dbReference type="HAMAP" id="MF_00092">
    <property type="entry name" value="MutS2"/>
    <property type="match status" value="1"/>
</dbReference>
<dbReference type="GO" id="GO:0019843">
    <property type="term" value="F:rRNA binding"/>
    <property type="evidence" value="ECO:0007669"/>
    <property type="project" value="UniProtKB-UniRule"/>
</dbReference>
<keyword evidence="5 7" id="KW-0694">RNA-binding</keyword>
<dbReference type="GO" id="GO:0004519">
    <property type="term" value="F:endonuclease activity"/>
    <property type="evidence" value="ECO:0007669"/>
    <property type="project" value="UniProtKB-UniRule"/>
</dbReference>
<evidence type="ECO:0000256" key="7">
    <source>
        <dbReference type="HAMAP-Rule" id="MF_00092"/>
    </source>
</evidence>
<dbReference type="EC" id="3.1.-.-" evidence="7"/>
<dbReference type="PANTHER" id="PTHR48466:SF2">
    <property type="entry name" value="OS10G0509000 PROTEIN"/>
    <property type="match status" value="1"/>
</dbReference>
<feature type="coiled-coil region" evidence="8">
    <location>
        <begin position="509"/>
        <end position="604"/>
    </location>
</feature>
<dbReference type="InterPro" id="IPR005747">
    <property type="entry name" value="MutS2"/>
</dbReference>
<dbReference type="Pfam" id="PF20297">
    <property type="entry name" value="MSSS"/>
    <property type="match status" value="1"/>
</dbReference>